<comment type="subcellular location">
    <subcellularLocation>
        <location evidence="1">Cell membrane</location>
        <topology evidence="1">Single-pass membrane protein</topology>
    </subcellularLocation>
    <text evidence="1">In newborn cells, forms a ring positioned at mid-cell. Soon after cell division starts and the cells begin elongating, the ring splits into two rings that, as elongation proceeds, move along and mark the future division sites.</text>
</comment>
<keyword evidence="5" id="KW-1185">Reference proteome</keyword>
<comment type="function">
    <text evidence="1">Early cell division protein that marks the future cell division site and supports proper FtsZ ring positioning.</text>
</comment>
<dbReference type="Pfam" id="PF18708">
    <property type="entry name" value="MapZ_C2"/>
    <property type="match status" value="1"/>
</dbReference>
<evidence type="ECO:0000259" key="3">
    <source>
        <dbReference type="Pfam" id="PF18708"/>
    </source>
</evidence>
<evidence type="ECO:0000313" key="5">
    <source>
        <dbReference type="Proteomes" id="UP000279194"/>
    </source>
</evidence>
<dbReference type="HAMAP" id="MF_01941">
    <property type="entry name" value="MapZ"/>
    <property type="match status" value="1"/>
</dbReference>
<keyword evidence="1" id="KW-1133">Transmembrane helix</keyword>
<keyword evidence="1" id="KW-1003">Cell membrane</keyword>
<sequence length="448" mass="49306">MSEKNTAGEPQGKLNFEQAKEMTIEEAVRKEAELKVGITENDSILDKYIKQNREEVNSQKFENTRDLSELRHQNVESLVAAQQENLEETKELDQKQVDEEITSKTEAIPVSVIDKTEEFGTSNALDGRIALGEEESAKPFYKKKGLWIGTVLTLILGGSAITYGMLQNNSSQSTKETVTQTESTTEAKQEVSKKEKQNLEAFNKKYAAFFVDEGQSKLKNSEFGKVSELENLLKALEGSSYYNDAKTKFERLNKSIKAVQSVNDKFESEAIVDGEKVVANLKSNASLDDLTAATLNTGNATLDTLLQAVVAEARSNTGVSGNTNGAASAPVTTPAQAAPASSIYGITNYDVNTLQRQLSRVPYNFDVIADTNNPAWTFNEGILEKIVATAQERGYITGNDYILEKVNIINGNGYYNMFKPDGTYLFSINCKTGYFVGNAKGHADNLDY</sequence>
<dbReference type="InterPro" id="IPR040532">
    <property type="entry name" value="MapZ_C2"/>
</dbReference>
<keyword evidence="1" id="KW-0812">Transmembrane</keyword>
<dbReference type="Pfam" id="PF18041">
    <property type="entry name" value="MapZ_EC1"/>
    <property type="match status" value="1"/>
</dbReference>
<accession>A0A3L9DVZ4</accession>
<dbReference type="OrthoDB" id="2199073at2"/>
<reference evidence="4 5" key="1">
    <citation type="submission" date="2018-10" db="EMBL/GenBank/DDBJ databases">
        <title>Streptococcus hillyeri sp. nov., isolated from equine tracheal sample.</title>
        <authorList>
            <person name="Macfadyen A.C."/>
            <person name="Waller A."/>
            <person name="Paterson G.K."/>
        </authorList>
    </citation>
    <scope>NUCLEOTIDE SEQUENCE [LARGE SCALE GENOMIC DNA]</scope>
    <source>
        <strain evidence="4 5">28462</strain>
    </source>
</reference>
<protein>
    <recommendedName>
        <fullName evidence="1">Mid-cell-anchored protein Z</fullName>
    </recommendedName>
</protein>
<feature type="transmembrane region" description="Helical" evidence="1">
    <location>
        <begin position="146"/>
        <end position="166"/>
    </location>
</feature>
<dbReference type="EMBL" id="RCVM01000011">
    <property type="protein sequence ID" value="RLY02950.1"/>
    <property type="molecule type" value="Genomic_DNA"/>
</dbReference>
<evidence type="ECO:0000259" key="2">
    <source>
        <dbReference type="Pfam" id="PF18041"/>
    </source>
</evidence>
<evidence type="ECO:0000313" key="4">
    <source>
        <dbReference type="EMBL" id="RLY02950.1"/>
    </source>
</evidence>
<dbReference type="InterPro" id="IPR030858">
    <property type="entry name" value="MapZ"/>
</dbReference>
<dbReference type="GO" id="GO:0051301">
    <property type="term" value="P:cell division"/>
    <property type="evidence" value="ECO:0007669"/>
    <property type="project" value="UniProtKB-UniRule"/>
</dbReference>
<comment type="caution">
    <text evidence="4">The sequence shown here is derived from an EMBL/GenBank/DDBJ whole genome shotgun (WGS) entry which is preliminary data.</text>
</comment>
<keyword evidence="1" id="KW-0472">Membrane</keyword>
<organism evidence="4 5">
    <name type="scientific">Streptococcus hillyeri</name>
    <dbReference type="NCBI Taxonomy" id="2282420"/>
    <lineage>
        <taxon>Bacteria</taxon>
        <taxon>Bacillati</taxon>
        <taxon>Bacillota</taxon>
        <taxon>Bacilli</taxon>
        <taxon>Lactobacillales</taxon>
        <taxon>Streptococcaceae</taxon>
        <taxon>Streptococcus</taxon>
    </lineage>
</organism>
<dbReference type="Proteomes" id="UP000279194">
    <property type="component" value="Unassembled WGS sequence"/>
</dbReference>
<proteinExistence type="inferred from homology"/>
<dbReference type="RefSeq" id="WP_121835793.1">
    <property type="nucleotide sequence ID" value="NZ_RCVM01000011.1"/>
</dbReference>
<keyword evidence="1" id="KW-0132">Cell division</keyword>
<dbReference type="GO" id="GO:0005886">
    <property type="term" value="C:plasma membrane"/>
    <property type="evidence" value="ECO:0007669"/>
    <property type="project" value="UniProtKB-SubCell"/>
</dbReference>
<keyword evidence="1" id="KW-0131">Cell cycle</keyword>
<evidence type="ECO:0000256" key="1">
    <source>
        <dbReference type="HAMAP-Rule" id="MF_01941"/>
    </source>
</evidence>
<feature type="domain" description="MapZ extracellular C-terminal" evidence="3">
    <location>
        <begin position="360"/>
        <end position="438"/>
    </location>
</feature>
<dbReference type="AlphaFoldDB" id="A0A3L9DVZ4"/>
<feature type="domain" description="MapZ extracellular" evidence="2">
    <location>
        <begin position="183"/>
        <end position="311"/>
    </location>
</feature>
<comment type="similarity">
    <text evidence="1">Belongs to the MapZ family.</text>
</comment>
<gene>
    <name evidence="1" type="primary">mapZ</name>
    <name evidence="4" type="ORF">EAF07_06555</name>
</gene>
<comment type="subunit">
    <text evidence="1">Interacts with FtsZ.</text>
</comment>
<dbReference type="InterPro" id="IPR041295">
    <property type="entry name" value="MapZ_EC1"/>
</dbReference>
<name>A0A3L9DVZ4_9STRE</name>